<feature type="compositionally biased region" description="Low complexity" evidence="6">
    <location>
        <begin position="54"/>
        <end position="66"/>
    </location>
</feature>
<evidence type="ECO:0000313" key="7">
    <source>
        <dbReference type="EMBL" id="TVY11163.1"/>
    </source>
</evidence>
<comment type="caution">
    <text evidence="7">The sequence shown here is derived from an EMBL/GenBank/DDBJ whole genome shotgun (WGS) entry which is preliminary data.</text>
</comment>
<dbReference type="PANTHER" id="PTHR43649:SF33">
    <property type="entry name" value="POLYGALACTURONAN_RHAMNOGALACTURONAN-BINDING PROTEIN YTCQ"/>
    <property type="match status" value="1"/>
</dbReference>
<dbReference type="Gene3D" id="3.40.190.10">
    <property type="entry name" value="Periplasmic binding protein-like II"/>
    <property type="match status" value="2"/>
</dbReference>
<protein>
    <submittedName>
        <fullName evidence="7">Extracellular solute-binding protein</fullName>
    </submittedName>
</protein>
<dbReference type="Pfam" id="PF01547">
    <property type="entry name" value="SBP_bac_1"/>
    <property type="match status" value="1"/>
</dbReference>
<accession>A0A559KGA8</accession>
<keyword evidence="5" id="KW-0449">Lipoprotein</keyword>
<dbReference type="Proteomes" id="UP000317036">
    <property type="component" value="Unassembled WGS sequence"/>
</dbReference>
<dbReference type="EMBL" id="VNJI01000004">
    <property type="protein sequence ID" value="TVY11163.1"/>
    <property type="molecule type" value="Genomic_DNA"/>
</dbReference>
<evidence type="ECO:0000256" key="3">
    <source>
        <dbReference type="ARBA" id="ARBA00023136"/>
    </source>
</evidence>
<organism evidence="7 8">
    <name type="scientific">Paenibacillus cremeus</name>
    <dbReference type="NCBI Taxonomy" id="2163881"/>
    <lineage>
        <taxon>Bacteria</taxon>
        <taxon>Bacillati</taxon>
        <taxon>Bacillota</taxon>
        <taxon>Bacilli</taxon>
        <taxon>Bacillales</taxon>
        <taxon>Paenibacillaceae</taxon>
        <taxon>Paenibacillus</taxon>
    </lineage>
</organism>
<proteinExistence type="predicted"/>
<feature type="region of interest" description="Disordered" evidence="6">
    <location>
        <begin position="47"/>
        <end position="66"/>
    </location>
</feature>
<evidence type="ECO:0000256" key="2">
    <source>
        <dbReference type="ARBA" id="ARBA00022729"/>
    </source>
</evidence>
<dbReference type="InterPro" id="IPR050490">
    <property type="entry name" value="Bact_solute-bd_prot1"/>
</dbReference>
<keyword evidence="4" id="KW-0564">Palmitate</keyword>
<dbReference type="OrthoDB" id="9787283at2"/>
<dbReference type="AlphaFoldDB" id="A0A559KGA8"/>
<reference evidence="7 8" key="1">
    <citation type="submission" date="2019-07" db="EMBL/GenBank/DDBJ databases">
        <authorList>
            <person name="Kim J."/>
        </authorList>
    </citation>
    <scope>NUCLEOTIDE SEQUENCE [LARGE SCALE GENOMIC DNA]</scope>
    <source>
        <strain evidence="7 8">JC52</strain>
    </source>
</reference>
<keyword evidence="8" id="KW-1185">Reference proteome</keyword>
<keyword evidence="2" id="KW-0732">Signal</keyword>
<keyword evidence="3" id="KW-0472">Membrane</keyword>
<keyword evidence="1" id="KW-1003">Cell membrane</keyword>
<sequence>MLRSSCNTIQSQKYRRICTMKAKKGIMAVSGSMFLLTGVLSGCGGSTPPPAANPAPGAGSSSTGAAAATAPAQPLALTWMRYEHPSQAIVANSKAVQEILKRKNVKLDLQSVPQSNYDDKKKTLIATNTLPDVMLVKQDDIQNFADSGTFLDLTPYLDKMPNLKKFIAQQPEINKNKIDGKLFGLPLVANWQGVGGQLPMIRVDVLDKLGLKKPTNYDELYQALKKMKEANPDSYPFAARAANGLTGTENLLNPIAFGFGSGYTTFNGTKVYYEPKEKQYKFGPSMPEFKAAVTWLRQLYKDKILDPDYATATSQTWQEKLNAGKSFYFQDNNGFANTFNLNLQKKDPNAKFDLLDTIASPSGAKRNLIYALGHLSESYVINAKVKNPEQVAQFMDWLYSPEGIELTNFGLKGDDFTGDNGNYKLTDAIVNKYKDKQPSPVYALQSEYGTGYLGLALASDDHVNLPWMTKEAIEWNTKAEKGLNAGENVQFVNDPPFTKDEREKLKQIRTQLDAYLTQNMDKFIITEGALNDWDNFVKQLKTKGADDLVKIYNDALARVK</sequence>
<gene>
    <name evidence="7" type="ORF">FPZ49_04840</name>
</gene>
<evidence type="ECO:0000256" key="5">
    <source>
        <dbReference type="ARBA" id="ARBA00023288"/>
    </source>
</evidence>
<dbReference type="SUPFAM" id="SSF53850">
    <property type="entry name" value="Periplasmic binding protein-like II"/>
    <property type="match status" value="1"/>
</dbReference>
<dbReference type="PANTHER" id="PTHR43649">
    <property type="entry name" value="ARABINOSE-BINDING PROTEIN-RELATED"/>
    <property type="match status" value="1"/>
</dbReference>
<name>A0A559KGA8_9BACL</name>
<evidence type="ECO:0000256" key="6">
    <source>
        <dbReference type="SAM" id="MobiDB-lite"/>
    </source>
</evidence>
<evidence type="ECO:0000313" key="8">
    <source>
        <dbReference type="Proteomes" id="UP000317036"/>
    </source>
</evidence>
<evidence type="ECO:0000256" key="4">
    <source>
        <dbReference type="ARBA" id="ARBA00023139"/>
    </source>
</evidence>
<dbReference type="InterPro" id="IPR006059">
    <property type="entry name" value="SBP"/>
</dbReference>
<evidence type="ECO:0000256" key="1">
    <source>
        <dbReference type="ARBA" id="ARBA00022475"/>
    </source>
</evidence>